<comment type="catalytic activity">
    <reaction evidence="1">
        <text>ATP + protein L-histidine = ADP + protein N-phospho-L-histidine.</text>
        <dbReference type="EC" id="2.7.13.3"/>
    </reaction>
</comment>
<feature type="domain" description="Histidine kinase" evidence="16">
    <location>
        <begin position="280"/>
        <end position="497"/>
    </location>
</feature>
<keyword evidence="5" id="KW-0597">Phosphoprotein</keyword>
<evidence type="ECO:0000256" key="2">
    <source>
        <dbReference type="ARBA" id="ARBA00004651"/>
    </source>
</evidence>
<evidence type="ECO:0000256" key="7">
    <source>
        <dbReference type="ARBA" id="ARBA00022692"/>
    </source>
</evidence>
<dbReference type="Pfam" id="PF02518">
    <property type="entry name" value="HATPase_c"/>
    <property type="match status" value="1"/>
</dbReference>
<dbReference type="GO" id="GO:0005524">
    <property type="term" value="F:ATP binding"/>
    <property type="evidence" value="ECO:0007669"/>
    <property type="project" value="UniProtKB-KW"/>
</dbReference>
<dbReference type="PANTHER" id="PTHR45528">
    <property type="entry name" value="SENSOR HISTIDINE KINASE CPXA"/>
    <property type="match status" value="1"/>
</dbReference>
<dbReference type="Gene3D" id="3.30.565.10">
    <property type="entry name" value="Histidine kinase-like ATPase, C-terminal domain"/>
    <property type="match status" value="1"/>
</dbReference>
<sequence length="498" mass="58529">MKSKKRVRSVTTEMFFVYFLGYITISIILILAIHLSFKFYEIACSRRTYNREYFEMLEKKIENDYTTITEKDLKMINGFIVKIDNNIRVQYAIGYIDEKKFDDIKLEDCISLLGFKTNSEFKVRPPDILSRNIFKNCNNAIVTVDEGEKYSIYTRYMDEDKSLLVLGCPYSEITKSNLVTQILPHHYIVKGLAFCNVMIVLCIVYILAQKTSKEFINPIRTLLRGVTEIANGNYDVRVESEKINEFLELTNGFNNMAQTIQNEQKENRKLEKMREDLILDISHDLKNPLASIMGYSETLINSDDLNAEEMKEYLTIINRNSYRANKLINDLFEFSLYNNTDYEFNLVKQDICEVLRQIIANFIPEFDHKEFIYDFEIFDESYYVMMDEEKLYRAINNILENKVKYNKAGNEIFIKTEIIDDKFYIRFFDNGDTIPEEYKESIFNPFVRTDKSRNSKTGGTGLGLSITKRILNKHNGDIKILESEIGTNFEVYLPLLRE</sequence>
<evidence type="ECO:0000313" key="19">
    <source>
        <dbReference type="EMBL" id="PPV12423.1"/>
    </source>
</evidence>
<keyword evidence="14" id="KW-0175">Coiled coil</keyword>
<dbReference type="PROSITE" id="PS50109">
    <property type="entry name" value="HIS_KIN"/>
    <property type="match status" value="1"/>
</dbReference>
<organism evidence="19 20">
    <name type="scientific">Clostridium butyricum</name>
    <dbReference type="NCBI Taxonomy" id="1492"/>
    <lineage>
        <taxon>Bacteria</taxon>
        <taxon>Bacillati</taxon>
        <taxon>Bacillota</taxon>
        <taxon>Clostridia</taxon>
        <taxon>Eubacteriales</taxon>
        <taxon>Clostridiaceae</taxon>
        <taxon>Clostridium</taxon>
    </lineage>
</organism>
<evidence type="ECO:0000313" key="18">
    <source>
        <dbReference type="EMBL" id="GEQ22707.1"/>
    </source>
</evidence>
<dbReference type="InterPro" id="IPR003594">
    <property type="entry name" value="HATPase_dom"/>
</dbReference>
<dbReference type="FunFam" id="1.10.287.130:FF:000001">
    <property type="entry name" value="Two-component sensor histidine kinase"/>
    <property type="match status" value="1"/>
</dbReference>
<keyword evidence="6" id="KW-0808">Transferase</keyword>
<dbReference type="SUPFAM" id="SSF158472">
    <property type="entry name" value="HAMP domain-like"/>
    <property type="match status" value="1"/>
</dbReference>
<dbReference type="Gene3D" id="1.10.287.130">
    <property type="match status" value="1"/>
</dbReference>
<evidence type="ECO:0000256" key="14">
    <source>
        <dbReference type="SAM" id="Coils"/>
    </source>
</evidence>
<dbReference type="InterPro" id="IPR003661">
    <property type="entry name" value="HisK_dim/P_dom"/>
</dbReference>
<reference evidence="19 20" key="1">
    <citation type="submission" date="2016-01" db="EMBL/GenBank/DDBJ databases">
        <title>Characterization of the Clostridium difficile lineages that are prevalent in Hong Kong and China.</title>
        <authorList>
            <person name="Kwok J.S.-L."/>
            <person name="Lam W.-Y."/>
            <person name="Ip M."/>
            <person name="Chan T.-F."/>
            <person name="Hawkey P.M."/>
            <person name="Tsui S.K.-W."/>
        </authorList>
    </citation>
    <scope>NUCLEOTIDE SEQUENCE [LARGE SCALE GENOMIC DNA]</scope>
    <source>
        <strain evidence="19 20">300064</strain>
    </source>
</reference>
<dbReference type="InterPro" id="IPR036097">
    <property type="entry name" value="HisK_dim/P_sf"/>
</dbReference>
<proteinExistence type="predicted"/>
<keyword evidence="4" id="KW-1003">Cell membrane</keyword>
<evidence type="ECO:0000256" key="13">
    <source>
        <dbReference type="ARBA" id="ARBA00023136"/>
    </source>
</evidence>
<dbReference type="Proteomes" id="UP000238081">
    <property type="component" value="Unassembled WGS sequence"/>
</dbReference>
<evidence type="ECO:0000256" key="15">
    <source>
        <dbReference type="SAM" id="Phobius"/>
    </source>
</evidence>
<dbReference type="InterPro" id="IPR036890">
    <property type="entry name" value="HATPase_C_sf"/>
</dbReference>
<evidence type="ECO:0000256" key="8">
    <source>
        <dbReference type="ARBA" id="ARBA00022741"/>
    </source>
</evidence>
<reference evidence="18 21" key="2">
    <citation type="submission" date="2019-07" db="EMBL/GenBank/DDBJ databases">
        <title>Whole genome shotgun sequence of Clostridium butyricum NBRC 3858.</title>
        <authorList>
            <person name="Hosoyama A."/>
            <person name="Uohara A."/>
            <person name="Ohji S."/>
            <person name="Ichikawa N."/>
        </authorList>
    </citation>
    <scope>NUCLEOTIDE SEQUENCE [LARGE SCALE GENOMIC DNA]</scope>
    <source>
        <strain evidence="18 21">NBRC 3858</strain>
    </source>
</reference>
<dbReference type="SMART" id="SM00304">
    <property type="entry name" value="HAMP"/>
    <property type="match status" value="1"/>
</dbReference>
<evidence type="ECO:0000259" key="17">
    <source>
        <dbReference type="PROSITE" id="PS50885"/>
    </source>
</evidence>
<evidence type="ECO:0000256" key="3">
    <source>
        <dbReference type="ARBA" id="ARBA00012438"/>
    </source>
</evidence>
<keyword evidence="12" id="KW-0902">Two-component regulatory system</keyword>
<dbReference type="PROSITE" id="PS50885">
    <property type="entry name" value="HAMP"/>
    <property type="match status" value="1"/>
</dbReference>
<dbReference type="CDD" id="cd06225">
    <property type="entry name" value="HAMP"/>
    <property type="match status" value="1"/>
</dbReference>
<dbReference type="Pfam" id="PF00672">
    <property type="entry name" value="HAMP"/>
    <property type="match status" value="1"/>
</dbReference>
<dbReference type="GO" id="GO:0005886">
    <property type="term" value="C:plasma membrane"/>
    <property type="evidence" value="ECO:0007669"/>
    <property type="project" value="UniProtKB-SubCell"/>
</dbReference>
<feature type="transmembrane region" description="Helical" evidence="15">
    <location>
        <begin position="187"/>
        <end position="208"/>
    </location>
</feature>
<evidence type="ECO:0000256" key="9">
    <source>
        <dbReference type="ARBA" id="ARBA00022777"/>
    </source>
</evidence>
<dbReference type="SMART" id="SM00388">
    <property type="entry name" value="HisKA"/>
    <property type="match status" value="1"/>
</dbReference>
<dbReference type="SUPFAM" id="SSF47384">
    <property type="entry name" value="Homodimeric domain of signal transducing histidine kinase"/>
    <property type="match status" value="1"/>
</dbReference>
<evidence type="ECO:0000256" key="6">
    <source>
        <dbReference type="ARBA" id="ARBA00022679"/>
    </source>
</evidence>
<feature type="coiled-coil region" evidence="14">
    <location>
        <begin position="253"/>
        <end position="280"/>
    </location>
</feature>
<feature type="transmembrane region" description="Helical" evidence="15">
    <location>
        <begin position="15"/>
        <end position="37"/>
    </location>
</feature>
<dbReference type="InterPro" id="IPR005467">
    <property type="entry name" value="His_kinase_dom"/>
</dbReference>
<keyword evidence="9 19" id="KW-0418">Kinase</keyword>
<dbReference type="Gene3D" id="6.10.340.10">
    <property type="match status" value="1"/>
</dbReference>
<dbReference type="CDD" id="cd00082">
    <property type="entry name" value="HisKA"/>
    <property type="match status" value="1"/>
</dbReference>
<dbReference type="EMBL" id="BKBC01000058">
    <property type="protein sequence ID" value="GEQ22707.1"/>
    <property type="molecule type" value="Genomic_DNA"/>
</dbReference>
<evidence type="ECO:0000256" key="1">
    <source>
        <dbReference type="ARBA" id="ARBA00000085"/>
    </source>
</evidence>
<dbReference type="AlphaFoldDB" id="A0A2S7F691"/>
<accession>A0A2S7F691</accession>
<evidence type="ECO:0000256" key="11">
    <source>
        <dbReference type="ARBA" id="ARBA00022989"/>
    </source>
</evidence>
<dbReference type="InterPro" id="IPR003660">
    <property type="entry name" value="HAMP_dom"/>
</dbReference>
<dbReference type="PANTHER" id="PTHR45528:SF1">
    <property type="entry name" value="SENSOR HISTIDINE KINASE CPXA"/>
    <property type="match status" value="1"/>
</dbReference>
<keyword evidence="11 15" id="KW-1133">Transmembrane helix</keyword>
<evidence type="ECO:0000256" key="12">
    <source>
        <dbReference type="ARBA" id="ARBA00023012"/>
    </source>
</evidence>
<name>A0A2S7F691_CLOBU</name>
<keyword evidence="8" id="KW-0547">Nucleotide-binding</keyword>
<dbReference type="PRINTS" id="PR00344">
    <property type="entry name" value="BCTRLSENSOR"/>
</dbReference>
<evidence type="ECO:0000256" key="10">
    <source>
        <dbReference type="ARBA" id="ARBA00022840"/>
    </source>
</evidence>
<protein>
    <recommendedName>
        <fullName evidence="3">histidine kinase</fullName>
        <ecNumber evidence="3">2.7.13.3</ecNumber>
    </recommendedName>
</protein>
<evidence type="ECO:0000256" key="4">
    <source>
        <dbReference type="ARBA" id="ARBA00022475"/>
    </source>
</evidence>
<comment type="subcellular location">
    <subcellularLocation>
        <location evidence="2">Cell membrane</location>
        <topology evidence="2">Multi-pass membrane protein</topology>
    </subcellularLocation>
</comment>
<evidence type="ECO:0000259" key="16">
    <source>
        <dbReference type="PROSITE" id="PS50109"/>
    </source>
</evidence>
<evidence type="ECO:0000313" key="21">
    <source>
        <dbReference type="Proteomes" id="UP000321089"/>
    </source>
</evidence>
<keyword evidence="13 15" id="KW-0472">Membrane</keyword>
<keyword evidence="7 15" id="KW-0812">Transmembrane</keyword>
<dbReference type="EMBL" id="LRDH01000144">
    <property type="protein sequence ID" value="PPV12423.1"/>
    <property type="molecule type" value="Genomic_DNA"/>
</dbReference>
<gene>
    <name evidence="19" type="ORF">AWN73_18755</name>
    <name evidence="18" type="ORF">CBU02nite_32130</name>
</gene>
<dbReference type="InterPro" id="IPR050398">
    <property type="entry name" value="HssS/ArlS-like"/>
</dbReference>
<dbReference type="Proteomes" id="UP000321089">
    <property type="component" value="Unassembled WGS sequence"/>
</dbReference>
<dbReference type="EC" id="2.7.13.3" evidence="3"/>
<comment type="caution">
    <text evidence="19">The sequence shown here is derived from an EMBL/GenBank/DDBJ whole genome shotgun (WGS) entry which is preliminary data.</text>
</comment>
<evidence type="ECO:0000256" key="5">
    <source>
        <dbReference type="ARBA" id="ARBA00022553"/>
    </source>
</evidence>
<dbReference type="GO" id="GO:0000155">
    <property type="term" value="F:phosphorelay sensor kinase activity"/>
    <property type="evidence" value="ECO:0007669"/>
    <property type="project" value="InterPro"/>
</dbReference>
<evidence type="ECO:0000313" key="20">
    <source>
        <dbReference type="Proteomes" id="UP000238081"/>
    </source>
</evidence>
<dbReference type="InterPro" id="IPR004358">
    <property type="entry name" value="Sig_transdc_His_kin-like_C"/>
</dbReference>
<feature type="domain" description="HAMP" evidence="17">
    <location>
        <begin position="213"/>
        <end position="265"/>
    </location>
</feature>
<dbReference type="SUPFAM" id="SSF55874">
    <property type="entry name" value="ATPase domain of HSP90 chaperone/DNA topoisomerase II/histidine kinase"/>
    <property type="match status" value="1"/>
</dbReference>
<dbReference type="SMART" id="SM00387">
    <property type="entry name" value="HATPase_c"/>
    <property type="match status" value="1"/>
</dbReference>
<keyword evidence="10" id="KW-0067">ATP-binding</keyword>
<dbReference type="Pfam" id="PF00512">
    <property type="entry name" value="HisKA"/>
    <property type="match status" value="1"/>
</dbReference>